<organism evidence="8 9">
    <name type="scientific">candidate division WWE3 bacterium RIFOXYC1_FULL_39_7</name>
    <dbReference type="NCBI Taxonomy" id="1802643"/>
    <lineage>
        <taxon>Bacteria</taxon>
        <taxon>Katanobacteria</taxon>
    </lineage>
</organism>
<evidence type="ECO:0000259" key="7">
    <source>
        <dbReference type="PROSITE" id="PS51352"/>
    </source>
</evidence>
<evidence type="ECO:0000256" key="6">
    <source>
        <dbReference type="SAM" id="Phobius"/>
    </source>
</evidence>
<evidence type="ECO:0000256" key="3">
    <source>
        <dbReference type="ARBA" id="ARBA00023002"/>
    </source>
</evidence>
<dbReference type="AlphaFoldDB" id="A0A1F4WLL1"/>
<dbReference type="Gene3D" id="3.40.30.10">
    <property type="entry name" value="Glutaredoxin"/>
    <property type="match status" value="1"/>
</dbReference>
<dbReference type="InterPro" id="IPR036249">
    <property type="entry name" value="Thioredoxin-like_sf"/>
</dbReference>
<name>A0A1F4WLL1_UNCKA</name>
<sequence>MIEFIRRNSPVFTIGFVTIALFVGLIYLAQKNTSVGPSLEKLTGEELISEHTYTLGSETAKVVLVEFSDFQCPACKQIYPVVKDLLSDYPNDIYFGYRHFPLPQHTNSKAAAIASQVAGREGKFWEYAGILFSNPDKMEREDLIGYAVNLGIDRAKFEQGLDDPAFEKEVSDDTALGIRISVNATPTFILNNKTLQFSSFEDFRSKIIAEIKKNNPSADDDKEITALINTDETTQSTGTQNYSEYLLDQKYGVIQIEYTKDGFVPSNVKAVQNQLIVWTNKTDKSIELEQLIKLYPEFNQPVIIAPNGTFELRMTQEKLWNFKEKSKRHYGSIFVVQP</sequence>
<dbReference type="PANTHER" id="PTHR13887:SF14">
    <property type="entry name" value="DISULFIDE BOND FORMATION PROTEIN D"/>
    <property type="match status" value="1"/>
</dbReference>
<feature type="transmembrane region" description="Helical" evidence="6">
    <location>
        <begin position="12"/>
        <end position="29"/>
    </location>
</feature>
<dbReference type="InterPro" id="IPR013766">
    <property type="entry name" value="Thioredoxin_domain"/>
</dbReference>
<dbReference type="PROSITE" id="PS51352">
    <property type="entry name" value="THIOREDOXIN_2"/>
    <property type="match status" value="1"/>
</dbReference>
<dbReference type="Pfam" id="PF13462">
    <property type="entry name" value="Thioredoxin_4"/>
    <property type="match status" value="1"/>
</dbReference>
<proteinExistence type="inferred from homology"/>
<comment type="caution">
    <text evidence="8">The sequence shown here is derived from an EMBL/GenBank/DDBJ whole genome shotgun (WGS) entry which is preliminary data.</text>
</comment>
<comment type="similarity">
    <text evidence="1">Belongs to the thioredoxin family. DsbA subfamily.</text>
</comment>
<dbReference type="InterPro" id="IPR012336">
    <property type="entry name" value="Thioredoxin-like_fold"/>
</dbReference>
<evidence type="ECO:0000256" key="4">
    <source>
        <dbReference type="ARBA" id="ARBA00023157"/>
    </source>
</evidence>
<dbReference type="GO" id="GO:0016491">
    <property type="term" value="F:oxidoreductase activity"/>
    <property type="evidence" value="ECO:0007669"/>
    <property type="project" value="UniProtKB-KW"/>
</dbReference>
<dbReference type="EMBL" id="MEWA01000017">
    <property type="protein sequence ID" value="OGC69793.1"/>
    <property type="molecule type" value="Genomic_DNA"/>
</dbReference>
<keyword evidence="4" id="KW-1015">Disulfide bond</keyword>
<reference evidence="8 9" key="1">
    <citation type="journal article" date="2016" name="Nat. Commun.">
        <title>Thousands of microbial genomes shed light on interconnected biogeochemical processes in an aquifer system.</title>
        <authorList>
            <person name="Anantharaman K."/>
            <person name="Brown C.T."/>
            <person name="Hug L.A."/>
            <person name="Sharon I."/>
            <person name="Castelle C.J."/>
            <person name="Probst A.J."/>
            <person name="Thomas B.C."/>
            <person name="Singh A."/>
            <person name="Wilkins M.J."/>
            <person name="Karaoz U."/>
            <person name="Brodie E.L."/>
            <person name="Williams K.H."/>
            <person name="Hubbard S.S."/>
            <person name="Banfield J.F."/>
        </authorList>
    </citation>
    <scope>NUCLEOTIDE SEQUENCE [LARGE SCALE GENOMIC DNA]</scope>
</reference>
<keyword evidence="6" id="KW-1133">Transmembrane helix</keyword>
<keyword evidence="3" id="KW-0560">Oxidoreductase</keyword>
<protein>
    <recommendedName>
        <fullName evidence="7">Thioredoxin domain-containing protein</fullName>
    </recommendedName>
</protein>
<evidence type="ECO:0000256" key="2">
    <source>
        <dbReference type="ARBA" id="ARBA00022729"/>
    </source>
</evidence>
<keyword evidence="6" id="KW-0472">Membrane</keyword>
<dbReference type="SUPFAM" id="SSF52833">
    <property type="entry name" value="Thioredoxin-like"/>
    <property type="match status" value="1"/>
</dbReference>
<keyword evidence="2" id="KW-0732">Signal</keyword>
<evidence type="ECO:0000313" key="9">
    <source>
        <dbReference type="Proteomes" id="UP000179113"/>
    </source>
</evidence>
<gene>
    <name evidence="8" type="ORF">A2415_04975</name>
</gene>
<feature type="domain" description="Thioredoxin" evidence="7">
    <location>
        <begin position="33"/>
        <end position="213"/>
    </location>
</feature>
<evidence type="ECO:0000256" key="5">
    <source>
        <dbReference type="ARBA" id="ARBA00023284"/>
    </source>
</evidence>
<keyword evidence="5" id="KW-0676">Redox-active center</keyword>
<dbReference type="PANTHER" id="PTHR13887">
    <property type="entry name" value="GLUTATHIONE S-TRANSFERASE KAPPA"/>
    <property type="match status" value="1"/>
</dbReference>
<keyword evidence="6" id="KW-0812">Transmembrane</keyword>
<dbReference type="Proteomes" id="UP000179113">
    <property type="component" value="Unassembled WGS sequence"/>
</dbReference>
<evidence type="ECO:0000313" key="8">
    <source>
        <dbReference type="EMBL" id="OGC69793.1"/>
    </source>
</evidence>
<evidence type="ECO:0000256" key="1">
    <source>
        <dbReference type="ARBA" id="ARBA00005791"/>
    </source>
</evidence>
<accession>A0A1F4WLL1</accession>